<accession>A0A2U1NER5</accession>
<keyword evidence="3" id="KW-1185">Reference proteome</keyword>
<keyword evidence="1" id="KW-0472">Membrane</keyword>
<proteinExistence type="predicted"/>
<evidence type="ECO:0000313" key="3">
    <source>
        <dbReference type="Proteomes" id="UP000245207"/>
    </source>
</evidence>
<dbReference type="AlphaFoldDB" id="A0A2U1NER5"/>
<comment type="caution">
    <text evidence="2">The sequence shown here is derived from an EMBL/GenBank/DDBJ whole genome shotgun (WGS) entry which is preliminary data.</text>
</comment>
<dbReference type="EMBL" id="PKPP01002979">
    <property type="protein sequence ID" value="PWA72004.1"/>
    <property type="molecule type" value="Genomic_DNA"/>
</dbReference>
<keyword evidence="1" id="KW-0812">Transmembrane</keyword>
<protein>
    <submittedName>
        <fullName evidence="2">Uncharacterized protein</fullName>
    </submittedName>
</protein>
<evidence type="ECO:0000256" key="1">
    <source>
        <dbReference type="SAM" id="Phobius"/>
    </source>
</evidence>
<reference evidence="2 3" key="1">
    <citation type="journal article" date="2018" name="Mol. Plant">
        <title>The genome of Artemisia annua provides insight into the evolution of Asteraceae family and artemisinin biosynthesis.</title>
        <authorList>
            <person name="Shen Q."/>
            <person name="Zhang L."/>
            <person name="Liao Z."/>
            <person name="Wang S."/>
            <person name="Yan T."/>
            <person name="Shi P."/>
            <person name="Liu M."/>
            <person name="Fu X."/>
            <person name="Pan Q."/>
            <person name="Wang Y."/>
            <person name="Lv Z."/>
            <person name="Lu X."/>
            <person name="Zhang F."/>
            <person name="Jiang W."/>
            <person name="Ma Y."/>
            <person name="Chen M."/>
            <person name="Hao X."/>
            <person name="Li L."/>
            <person name="Tang Y."/>
            <person name="Lv G."/>
            <person name="Zhou Y."/>
            <person name="Sun X."/>
            <person name="Brodelius P.E."/>
            <person name="Rose J.K.C."/>
            <person name="Tang K."/>
        </authorList>
    </citation>
    <scope>NUCLEOTIDE SEQUENCE [LARGE SCALE GENOMIC DNA]</scope>
    <source>
        <strain evidence="3">cv. Huhao1</strain>
        <tissue evidence="2">Leaf</tissue>
    </source>
</reference>
<name>A0A2U1NER5_ARTAN</name>
<gene>
    <name evidence="2" type="ORF">CTI12_AA274770</name>
</gene>
<sequence>MNNDNTSIFLVYVPKEDLESLAWIIALLMLIMVLAVRDIRGVTSNRDSCSRRDSGVFHWLGRPTNWLLYALPSDI</sequence>
<feature type="transmembrane region" description="Helical" evidence="1">
    <location>
        <begin position="20"/>
        <end position="36"/>
    </location>
</feature>
<organism evidence="2 3">
    <name type="scientific">Artemisia annua</name>
    <name type="common">Sweet wormwood</name>
    <dbReference type="NCBI Taxonomy" id="35608"/>
    <lineage>
        <taxon>Eukaryota</taxon>
        <taxon>Viridiplantae</taxon>
        <taxon>Streptophyta</taxon>
        <taxon>Embryophyta</taxon>
        <taxon>Tracheophyta</taxon>
        <taxon>Spermatophyta</taxon>
        <taxon>Magnoliopsida</taxon>
        <taxon>eudicotyledons</taxon>
        <taxon>Gunneridae</taxon>
        <taxon>Pentapetalae</taxon>
        <taxon>asterids</taxon>
        <taxon>campanulids</taxon>
        <taxon>Asterales</taxon>
        <taxon>Asteraceae</taxon>
        <taxon>Asteroideae</taxon>
        <taxon>Anthemideae</taxon>
        <taxon>Artemisiinae</taxon>
        <taxon>Artemisia</taxon>
    </lineage>
</organism>
<keyword evidence="1" id="KW-1133">Transmembrane helix</keyword>
<evidence type="ECO:0000313" key="2">
    <source>
        <dbReference type="EMBL" id="PWA72004.1"/>
    </source>
</evidence>
<dbReference type="Proteomes" id="UP000245207">
    <property type="component" value="Unassembled WGS sequence"/>
</dbReference>